<organism evidence="2 3">
    <name type="scientific">Salinimonas profundi</name>
    <dbReference type="NCBI Taxonomy" id="2729140"/>
    <lineage>
        <taxon>Bacteria</taxon>
        <taxon>Pseudomonadati</taxon>
        <taxon>Pseudomonadota</taxon>
        <taxon>Gammaproteobacteria</taxon>
        <taxon>Alteromonadales</taxon>
        <taxon>Alteromonadaceae</taxon>
        <taxon>Alteromonas/Salinimonas group</taxon>
        <taxon>Salinimonas</taxon>
    </lineage>
</organism>
<name>A0ABR8LQF1_9ALTE</name>
<dbReference type="EMBL" id="JABBXD010000017">
    <property type="protein sequence ID" value="MBD3587608.1"/>
    <property type="molecule type" value="Genomic_DNA"/>
</dbReference>
<dbReference type="Proteomes" id="UP000624419">
    <property type="component" value="Unassembled WGS sequence"/>
</dbReference>
<protein>
    <submittedName>
        <fullName evidence="2">RES family NAD+ phosphorylase</fullName>
    </submittedName>
</protein>
<evidence type="ECO:0000313" key="2">
    <source>
        <dbReference type="EMBL" id="MBD3587608.1"/>
    </source>
</evidence>
<comment type="caution">
    <text evidence="2">The sequence shown here is derived from an EMBL/GenBank/DDBJ whole genome shotgun (WGS) entry which is preliminary data.</text>
</comment>
<evidence type="ECO:0000313" key="3">
    <source>
        <dbReference type="Proteomes" id="UP000624419"/>
    </source>
</evidence>
<feature type="domain" description="RES" evidence="1">
    <location>
        <begin position="181"/>
        <end position="331"/>
    </location>
</feature>
<dbReference type="SMART" id="SM00953">
    <property type="entry name" value="RES"/>
    <property type="match status" value="1"/>
</dbReference>
<dbReference type="RefSeq" id="WP_191026658.1">
    <property type="nucleotide sequence ID" value="NZ_JABBXD010000017.1"/>
</dbReference>
<proteinExistence type="predicted"/>
<dbReference type="InterPro" id="IPR014914">
    <property type="entry name" value="RES_dom"/>
</dbReference>
<dbReference type="Pfam" id="PF08808">
    <property type="entry name" value="RES"/>
    <property type="match status" value="1"/>
</dbReference>
<sequence length="348" mass="39943">MYCCKECFWDSDLRDVIQRNFIDEGNCDFCGELAPRISPASLSEKFEFLKDEMFEKSEVGNSLASCFQKEFKVFNDLKVRNIDRLLEHILVDDADASTSNFKPISDNGKFSEEWNELRSELIGKNRFFPNTQVFANLFRGVKSSELRVFEVILSQLSTTLPIDYPLYRARIISKIEHFPSDLDKPPASVACDGRANPVGISYLYCSDDKATAVTEVRPSTGSIVHIAQLITKRSIKLLDLTCPRKKFSAFQFSDTDSKLALELIVLLERLSEELSIPIAESRHLNYLPTQFFSEFIKSQDVFEGLVFSSSFTNKKNLVFFSEESLDIVHFQRYEKVTVTRTQHEFENT</sequence>
<accession>A0ABR8LQF1</accession>
<evidence type="ECO:0000259" key="1">
    <source>
        <dbReference type="SMART" id="SM00953"/>
    </source>
</evidence>
<gene>
    <name evidence="2" type="ORF">HHX48_17865</name>
</gene>
<reference evidence="2 3" key="1">
    <citation type="submission" date="2020-04" db="EMBL/GenBank/DDBJ databases">
        <title>Salinimonas sp. HHU 13199.</title>
        <authorList>
            <person name="Cui X."/>
            <person name="Zhang D."/>
        </authorList>
    </citation>
    <scope>NUCLEOTIDE SEQUENCE [LARGE SCALE GENOMIC DNA]</scope>
    <source>
        <strain evidence="2 3">HHU 13199</strain>
    </source>
</reference>
<keyword evidence="3" id="KW-1185">Reference proteome</keyword>